<dbReference type="Proteomes" id="UP001549920">
    <property type="component" value="Unassembled WGS sequence"/>
</dbReference>
<feature type="compositionally biased region" description="Basic residues" evidence="1">
    <location>
        <begin position="62"/>
        <end position="75"/>
    </location>
</feature>
<accession>A0ABR3HAH7</accession>
<proteinExistence type="predicted"/>
<feature type="region of interest" description="Disordered" evidence="1">
    <location>
        <begin position="28"/>
        <end position="79"/>
    </location>
</feature>
<evidence type="ECO:0000313" key="2">
    <source>
        <dbReference type="EMBL" id="KAL0861806.1"/>
    </source>
</evidence>
<keyword evidence="3" id="KW-1185">Reference proteome</keyword>
<evidence type="ECO:0000313" key="3">
    <source>
        <dbReference type="Proteomes" id="UP001549920"/>
    </source>
</evidence>
<gene>
    <name evidence="2" type="ORF">ABMA27_009279</name>
</gene>
<protein>
    <submittedName>
        <fullName evidence="2">Uncharacterized protein</fullName>
    </submittedName>
</protein>
<sequence>MHHLFDVSLHRNLLYLYRSDSEIESVFGDSAAASSSRKYTPKRKTPNKSRSDSECEAEPTVPKKKRVSKPRASSKRSKDLFGLLSDEDETLAVENSQRRGSAAHPQLDSSLTTKVANGSVRRAAPLDGAYYVEVRVYSTSDALKTLPAERYKKALLTAKVQLNTDTSEWHDLQKFMKSLKKLFEDREPVFYSNKVNIK</sequence>
<comment type="caution">
    <text evidence="2">The sequence shown here is derived from an EMBL/GenBank/DDBJ whole genome shotgun (WGS) entry which is preliminary data.</text>
</comment>
<dbReference type="EMBL" id="JBEUOH010000023">
    <property type="protein sequence ID" value="KAL0861806.1"/>
    <property type="molecule type" value="Genomic_DNA"/>
</dbReference>
<feature type="region of interest" description="Disordered" evidence="1">
    <location>
        <begin position="94"/>
        <end position="114"/>
    </location>
</feature>
<reference evidence="2 3" key="1">
    <citation type="submission" date="2024-06" db="EMBL/GenBank/DDBJ databases">
        <title>A chromosome-level genome assembly of beet webworm, Loxostege sticticalis.</title>
        <authorList>
            <person name="Zhang Y."/>
        </authorList>
    </citation>
    <scope>NUCLEOTIDE SEQUENCE [LARGE SCALE GENOMIC DNA]</scope>
    <source>
        <strain evidence="2">AQ026</strain>
        <tissue evidence="2">Whole body</tissue>
    </source>
</reference>
<name>A0ABR3HAH7_LOXSC</name>
<evidence type="ECO:0000256" key="1">
    <source>
        <dbReference type="SAM" id="MobiDB-lite"/>
    </source>
</evidence>
<organism evidence="2 3">
    <name type="scientific">Loxostege sticticalis</name>
    <name type="common">Beet webworm moth</name>
    <dbReference type="NCBI Taxonomy" id="481309"/>
    <lineage>
        <taxon>Eukaryota</taxon>
        <taxon>Metazoa</taxon>
        <taxon>Ecdysozoa</taxon>
        <taxon>Arthropoda</taxon>
        <taxon>Hexapoda</taxon>
        <taxon>Insecta</taxon>
        <taxon>Pterygota</taxon>
        <taxon>Neoptera</taxon>
        <taxon>Endopterygota</taxon>
        <taxon>Lepidoptera</taxon>
        <taxon>Glossata</taxon>
        <taxon>Ditrysia</taxon>
        <taxon>Pyraloidea</taxon>
        <taxon>Crambidae</taxon>
        <taxon>Pyraustinae</taxon>
        <taxon>Loxostege</taxon>
    </lineage>
</organism>